<protein>
    <submittedName>
        <fullName evidence="1">Uncharacterized protein</fullName>
    </submittedName>
</protein>
<accession>A0ACC2NG68</accession>
<evidence type="ECO:0000313" key="1">
    <source>
        <dbReference type="EMBL" id="KAJ8670087.1"/>
    </source>
</evidence>
<name>A0ACC2NG68_9HYME</name>
<proteinExistence type="predicted"/>
<dbReference type="Proteomes" id="UP001239111">
    <property type="component" value="Chromosome 3"/>
</dbReference>
<reference evidence="1" key="1">
    <citation type="submission" date="2023-04" db="EMBL/GenBank/DDBJ databases">
        <title>A chromosome-level genome assembly of the parasitoid wasp Eretmocerus hayati.</title>
        <authorList>
            <person name="Zhong Y."/>
            <person name="Liu S."/>
            <person name="Liu Y."/>
        </authorList>
    </citation>
    <scope>NUCLEOTIDE SEQUENCE</scope>
    <source>
        <strain evidence="1">ZJU_SS_LIU_2023</strain>
    </source>
</reference>
<organism evidence="1 2">
    <name type="scientific">Eretmocerus hayati</name>
    <dbReference type="NCBI Taxonomy" id="131215"/>
    <lineage>
        <taxon>Eukaryota</taxon>
        <taxon>Metazoa</taxon>
        <taxon>Ecdysozoa</taxon>
        <taxon>Arthropoda</taxon>
        <taxon>Hexapoda</taxon>
        <taxon>Insecta</taxon>
        <taxon>Pterygota</taxon>
        <taxon>Neoptera</taxon>
        <taxon>Endopterygota</taxon>
        <taxon>Hymenoptera</taxon>
        <taxon>Apocrita</taxon>
        <taxon>Proctotrupomorpha</taxon>
        <taxon>Chalcidoidea</taxon>
        <taxon>Aphelinidae</taxon>
        <taxon>Aphelininae</taxon>
        <taxon>Eretmocerus</taxon>
    </lineage>
</organism>
<sequence length="160" mass="18143">MDSARRRKGNEAEANLATLHKYNSVCKDFLRTCVDWVLVYPLTPNTNILFLFRLDAELYYVRAGIINTYAMNFIVPVAATIDELEFTWQSLAGQPNLDDLHFSKLEYVVYGSGSSIINFLPSIRNDSEENNQEILENLGTDLGIRGIDDSGWGNKSLLRM</sequence>
<keyword evidence="2" id="KW-1185">Reference proteome</keyword>
<dbReference type="EMBL" id="CM056743">
    <property type="protein sequence ID" value="KAJ8670087.1"/>
    <property type="molecule type" value="Genomic_DNA"/>
</dbReference>
<comment type="caution">
    <text evidence="1">The sequence shown here is derived from an EMBL/GenBank/DDBJ whole genome shotgun (WGS) entry which is preliminary data.</text>
</comment>
<evidence type="ECO:0000313" key="2">
    <source>
        <dbReference type="Proteomes" id="UP001239111"/>
    </source>
</evidence>
<gene>
    <name evidence="1" type="ORF">QAD02_001346</name>
</gene>